<gene>
    <name evidence="5" type="ordered locus">Hbal_2563</name>
</gene>
<dbReference type="Pfam" id="PF01546">
    <property type="entry name" value="Peptidase_M20"/>
    <property type="match status" value="1"/>
</dbReference>
<dbReference type="Proteomes" id="UP000002745">
    <property type="component" value="Chromosome"/>
</dbReference>
<dbReference type="AlphaFoldDB" id="C6XP58"/>
<dbReference type="KEGG" id="hba:Hbal_2563"/>
<keyword evidence="1" id="KW-0645">Protease</keyword>
<dbReference type="Gene3D" id="3.40.630.10">
    <property type="entry name" value="Zn peptidases"/>
    <property type="match status" value="1"/>
</dbReference>
<proteinExistence type="predicted"/>
<keyword evidence="3" id="KW-0378">Hydrolase</keyword>
<dbReference type="STRING" id="582402.Hbal_2563"/>
<evidence type="ECO:0000256" key="2">
    <source>
        <dbReference type="ARBA" id="ARBA00022723"/>
    </source>
</evidence>
<dbReference type="eggNOG" id="COG0624">
    <property type="taxonomic scope" value="Bacteria"/>
</dbReference>
<dbReference type="InterPro" id="IPR002933">
    <property type="entry name" value="Peptidase_M20"/>
</dbReference>
<dbReference type="GO" id="GO:0006508">
    <property type="term" value="P:proteolysis"/>
    <property type="evidence" value="ECO:0007669"/>
    <property type="project" value="UniProtKB-KW"/>
</dbReference>
<dbReference type="OrthoDB" id="9761532at2"/>
<dbReference type="GO" id="GO:0008233">
    <property type="term" value="F:peptidase activity"/>
    <property type="evidence" value="ECO:0007669"/>
    <property type="project" value="UniProtKB-KW"/>
</dbReference>
<reference evidence="6" key="1">
    <citation type="journal article" date="2011" name="J. Bacteriol.">
        <title>Genome sequences of eight morphologically diverse alphaproteobacteria.</title>
        <authorList>
            <consortium name="US DOE Joint Genome Institute"/>
            <person name="Brown P.J."/>
            <person name="Kysela D.T."/>
            <person name="Buechlein A."/>
            <person name="Hemmerich C."/>
            <person name="Brun Y.V."/>
        </authorList>
    </citation>
    <scope>NUCLEOTIDE SEQUENCE [LARGE SCALE GENOMIC DNA]</scope>
    <source>
        <strain evidence="6">ATCC 49814 / DSM 5838 / IFAM 1418</strain>
    </source>
</reference>
<dbReference type="HOGENOM" id="CLU_029469_2_1_5"/>
<evidence type="ECO:0000256" key="1">
    <source>
        <dbReference type="ARBA" id="ARBA00022670"/>
    </source>
</evidence>
<dbReference type="InterPro" id="IPR051458">
    <property type="entry name" value="Cyt/Met_Dipeptidase"/>
</dbReference>
<dbReference type="PANTHER" id="PTHR43270">
    <property type="entry name" value="BETA-ALA-HIS DIPEPTIDASE"/>
    <property type="match status" value="1"/>
</dbReference>
<dbReference type="PANTHER" id="PTHR43270:SF12">
    <property type="entry name" value="SUCCINYL-DIAMINOPIMELATE DESUCCINYLASE"/>
    <property type="match status" value="1"/>
</dbReference>
<protein>
    <submittedName>
        <fullName evidence="5">Peptidase dimerisation domain protein</fullName>
    </submittedName>
</protein>
<evidence type="ECO:0000313" key="6">
    <source>
        <dbReference type="Proteomes" id="UP000002745"/>
    </source>
</evidence>
<organism evidence="5 6">
    <name type="scientific">Hirschia baltica (strain ATCC 49814 / DSM 5838 / IFAM 1418)</name>
    <dbReference type="NCBI Taxonomy" id="582402"/>
    <lineage>
        <taxon>Bacteria</taxon>
        <taxon>Pseudomonadati</taxon>
        <taxon>Pseudomonadota</taxon>
        <taxon>Alphaproteobacteria</taxon>
        <taxon>Hyphomonadales</taxon>
        <taxon>Hyphomonadaceae</taxon>
        <taxon>Hirschia</taxon>
    </lineage>
</organism>
<dbReference type="NCBIfam" id="NF006579">
    <property type="entry name" value="PRK09104.1"/>
    <property type="match status" value="1"/>
</dbReference>
<dbReference type="Gene3D" id="3.30.70.360">
    <property type="match status" value="1"/>
</dbReference>
<dbReference type="RefSeq" id="WP_015828388.1">
    <property type="nucleotide sequence ID" value="NC_012982.1"/>
</dbReference>
<dbReference type="Pfam" id="PF07687">
    <property type="entry name" value="M20_dimer"/>
    <property type="match status" value="1"/>
</dbReference>
<dbReference type="InterPro" id="IPR011650">
    <property type="entry name" value="Peptidase_M20_dimer"/>
</dbReference>
<evidence type="ECO:0000259" key="4">
    <source>
        <dbReference type="Pfam" id="PF07687"/>
    </source>
</evidence>
<sequence length="461" mass="50751">MNDVLEHYDQATDAALERLFQLLQIESISTDPEYKGECYKAAGLVASELTGLGFETEIVDTDGNPMLLAKYRTSQSSTPHALFYGHYDVQPADPLELWTSQPFSPVIKERADGSKFIQARGASDDKGQLRTFVEACRAWKEVTGDIPCDLTILLEGEEEMGSPSMVPFLQKYKKELKADFVLACDTSMWNAETPAITIGLRGLAEGDVCIKAADRDLHSGIYGSAARNPITVLTQILGRLHDENGRILLDGFYDNIQMPSVEVLEQWKQLGFDGDGFLNEVGLSVPAGEAEFTILEQIWSRPTAEINGIIGGYTGEGFKTVIPSTASAKISFRLIAGQDHKKVWKSFEDFVRERLPKDCTVEFIDRGGDGAVALSSTDSIVKLCAEELSNEWGEDSIMMGSGGSIPIVGDFKRELGLEAILVGFALENDQIHSPNEKYELKSFMKGGRSWIRILGRLGNLK</sequence>
<feature type="domain" description="Peptidase M20 dimerisation" evidence="4">
    <location>
        <begin position="198"/>
        <end position="358"/>
    </location>
</feature>
<name>C6XP58_HIRBI</name>
<dbReference type="EMBL" id="CP001678">
    <property type="protein sequence ID" value="ACT60238.1"/>
    <property type="molecule type" value="Genomic_DNA"/>
</dbReference>
<dbReference type="SUPFAM" id="SSF53187">
    <property type="entry name" value="Zn-dependent exopeptidases"/>
    <property type="match status" value="1"/>
</dbReference>
<dbReference type="GO" id="GO:0046872">
    <property type="term" value="F:metal ion binding"/>
    <property type="evidence" value="ECO:0007669"/>
    <property type="project" value="UniProtKB-KW"/>
</dbReference>
<accession>C6XP58</accession>
<keyword evidence="6" id="KW-1185">Reference proteome</keyword>
<keyword evidence="2" id="KW-0479">Metal-binding</keyword>
<evidence type="ECO:0000256" key="3">
    <source>
        <dbReference type="ARBA" id="ARBA00022801"/>
    </source>
</evidence>
<evidence type="ECO:0000313" key="5">
    <source>
        <dbReference type="EMBL" id="ACT60238.1"/>
    </source>
</evidence>